<dbReference type="RefSeq" id="WP_092834919.1">
    <property type="nucleotide sequence ID" value="NZ_CP028290.1"/>
</dbReference>
<dbReference type="Pfam" id="PF13454">
    <property type="entry name" value="NAD_binding_9"/>
    <property type="match status" value="1"/>
</dbReference>
<gene>
    <name evidence="2" type="ORF">SAMN04489708_11457</name>
</gene>
<dbReference type="InterPro" id="IPR038732">
    <property type="entry name" value="HpyO/CreE_NAD-binding"/>
</dbReference>
<dbReference type="PANTHER" id="PTHR40254:SF1">
    <property type="entry name" value="BLR0577 PROTEIN"/>
    <property type="match status" value="1"/>
</dbReference>
<dbReference type="EMBL" id="FNJL01000014">
    <property type="protein sequence ID" value="SDP49903.1"/>
    <property type="molecule type" value="Genomic_DNA"/>
</dbReference>
<dbReference type="PANTHER" id="PTHR40254">
    <property type="entry name" value="BLR0577 PROTEIN"/>
    <property type="match status" value="1"/>
</dbReference>
<feature type="domain" description="FAD-dependent urate hydroxylase HpyO/Asp monooxygenase CreE-like FAD/NAD(P)-binding" evidence="1">
    <location>
        <begin position="4"/>
        <end position="151"/>
    </location>
</feature>
<keyword evidence="3" id="KW-1185">Reference proteome</keyword>
<evidence type="ECO:0000313" key="2">
    <source>
        <dbReference type="EMBL" id="SDP49903.1"/>
    </source>
</evidence>
<evidence type="ECO:0000313" key="3">
    <source>
        <dbReference type="Proteomes" id="UP000199317"/>
    </source>
</evidence>
<dbReference type="SUPFAM" id="SSF51905">
    <property type="entry name" value="FAD/NAD(P)-binding domain"/>
    <property type="match status" value="1"/>
</dbReference>
<dbReference type="InterPro" id="IPR052189">
    <property type="entry name" value="L-asp_N-monooxygenase_NS-form"/>
</dbReference>
<dbReference type="Gene3D" id="3.50.50.60">
    <property type="entry name" value="FAD/NAD(P)-binding domain"/>
    <property type="match status" value="1"/>
</dbReference>
<evidence type="ECO:0000259" key="1">
    <source>
        <dbReference type="Pfam" id="PF13454"/>
    </source>
</evidence>
<dbReference type="InterPro" id="IPR036188">
    <property type="entry name" value="FAD/NAD-bd_sf"/>
</dbReference>
<accession>A0A1H0T792</accession>
<name>A0A1H0T792_9BURK</name>
<sequence length="477" mass="52076">MRIAIIGAGCSGTLVCRSLVPEARKGRVAAVTLFDASGDFGPGLPYGSGTTADSFLLNMTASTLGIGEPPDDFLDWLTSQGQTGGYVPRRMFGQYLRTALANTVRDLADAAVDVRRVHGAVTDIRKTAGGYTVESPAGGMVFDRVVLAIGHLRKISPFGLNERYFANPYHALAGIAHAIAEDASVGIIGSKLTAIDMALYLRDQGIRSIHMLSHSGRLPLVRGVMPDGGDFRTDLPLQPRASVRRFLRHFAASRPFAAEYPGFFTLSDPRLRLDLEIEAARQVRPWQLYLDGTKHAIDSYWQAMDAQQKRLFQRKYRGLWMSCRHPMPLDNALRIRQMLDEGSLFIHRGYRSMTRQREGFSAQLPTTSLPLDYVIDATGVSGNIGHIDDPLVARLIDNGLLAQHPAGGIRMEPDSLRVAGEPGLFAIGPLTQGTRFYVSAVERLKVHASALTNAMVQSMHAAPSQGRHALRSTPSSC</sequence>
<dbReference type="Proteomes" id="UP000199317">
    <property type="component" value="Unassembled WGS sequence"/>
</dbReference>
<organism evidence="2 3">
    <name type="scientific">Paracidovorax cattleyae</name>
    <dbReference type="NCBI Taxonomy" id="80868"/>
    <lineage>
        <taxon>Bacteria</taxon>
        <taxon>Pseudomonadati</taxon>
        <taxon>Pseudomonadota</taxon>
        <taxon>Betaproteobacteria</taxon>
        <taxon>Burkholderiales</taxon>
        <taxon>Comamonadaceae</taxon>
        <taxon>Paracidovorax</taxon>
    </lineage>
</organism>
<reference evidence="3" key="1">
    <citation type="submission" date="2016-10" db="EMBL/GenBank/DDBJ databases">
        <authorList>
            <person name="Varghese N."/>
            <person name="Submissions S."/>
        </authorList>
    </citation>
    <scope>NUCLEOTIDE SEQUENCE [LARGE SCALE GENOMIC DNA]</scope>
    <source>
        <strain evidence="3">DSM 17101</strain>
    </source>
</reference>
<proteinExistence type="predicted"/>
<dbReference type="AlphaFoldDB" id="A0A1H0T792"/>
<protein>
    <submittedName>
        <fullName evidence="2">Uncharacterized NAD(P)/FAD-binding protein YdhS</fullName>
    </submittedName>
</protein>